<protein>
    <recommendedName>
        <fullName evidence="2">Class I SAM-dependent methyltransferase</fullName>
    </recommendedName>
</protein>
<evidence type="ECO:0008006" key="2">
    <source>
        <dbReference type="Google" id="ProtNLM"/>
    </source>
</evidence>
<dbReference type="InterPro" id="IPR029063">
    <property type="entry name" value="SAM-dependent_MTases_sf"/>
</dbReference>
<dbReference type="Gene3D" id="3.40.50.150">
    <property type="entry name" value="Vaccinia Virus protein VP39"/>
    <property type="match status" value="1"/>
</dbReference>
<reference evidence="1" key="1">
    <citation type="journal article" date="2015" name="Nature">
        <title>Complex archaea that bridge the gap between prokaryotes and eukaryotes.</title>
        <authorList>
            <person name="Spang A."/>
            <person name="Saw J.H."/>
            <person name="Jorgensen S.L."/>
            <person name="Zaremba-Niedzwiedzka K."/>
            <person name="Martijn J."/>
            <person name="Lind A.E."/>
            <person name="van Eijk R."/>
            <person name="Schleper C."/>
            <person name="Guy L."/>
            <person name="Ettema T.J."/>
        </authorList>
    </citation>
    <scope>NUCLEOTIDE SEQUENCE</scope>
</reference>
<gene>
    <name evidence="1" type="ORF">LCGC14_2438590</name>
</gene>
<proteinExistence type="predicted"/>
<comment type="caution">
    <text evidence="1">The sequence shown here is derived from an EMBL/GenBank/DDBJ whole genome shotgun (WGS) entry which is preliminary data.</text>
</comment>
<accession>A0A0F9DWM4</accession>
<dbReference type="EMBL" id="LAZR01037470">
    <property type="protein sequence ID" value="KKL22121.1"/>
    <property type="molecule type" value="Genomic_DNA"/>
</dbReference>
<sequence length="103" mass="12062">DSTAPINIGRFDFIIDDGLHTHEAQRKTFENLMPYVDNAYFIEDVWALDHMTAAEKGHEWLKRGGFSDKGYQKLLNVLEPYTVEFHDLRTGYQPDSFIIEVRR</sequence>
<feature type="non-terminal residue" evidence="1">
    <location>
        <position position="1"/>
    </location>
</feature>
<organism evidence="1">
    <name type="scientific">marine sediment metagenome</name>
    <dbReference type="NCBI Taxonomy" id="412755"/>
    <lineage>
        <taxon>unclassified sequences</taxon>
        <taxon>metagenomes</taxon>
        <taxon>ecological metagenomes</taxon>
    </lineage>
</organism>
<dbReference type="AlphaFoldDB" id="A0A0F9DWM4"/>
<evidence type="ECO:0000313" key="1">
    <source>
        <dbReference type="EMBL" id="KKL22121.1"/>
    </source>
</evidence>
<name>A0A0F9DWM4_9ZZZZ</name>